<accession>A0A4R8LX00</accession>
<dbReference type="InterPro" id="IPR050129">
    <property type="entry name" value="Zn_alcohol_dh"/>
</dbReference>
<comment type="similarity">
    <text evidence="4">Belongs to the zinc-containing alcohol dehydrogenase family.</text>
</comment>
<comment type="caution">
    <text evidence="6">The sequence shown here is derived from an EMBL/GenBank/DDBJ whole genome shotgun (WGS) entry which is preliminary data.</text>
</comment>
<sequence>MRALQFAPDRGIGVVELPVPVPAADEVLLQVDACGVCGSDRQIVRGETPPFGTQFPLVLGHEIAGTIVSVGDDAAGWNVGDPVIVHPFRPCGTCAVCRRGESNLCAQQGCIGFTRQGGFAEYVAVPHDQLVRRPVDLDPAAAAILVDAYATPQRALVAAGADVASTALVIGTGGLGLAAIQLLKASQVDRVASASRREAGLAAAHAAGADVAALLADARGAARTIRRFAGAGGVDLVLDTIGDGQSLAFALDALRPGGTVVIVGMPAGDVALPMARLVRRGVHCIGSYGSQLADVTAVVNLAADERIDPAALLGRSVALQDAPLALATQSGGRDVVLPQR</sequence>
<dbReference type="SUPFAM" id="SSF50129">
    <property type="entry name" value="GroES-like"/>
    <property type="match status" value="1"/>
</dbReference>
<dbReference type="SMART" id="SM00829">
    <property type="entry name" value="PKS_ER"/>
    <property type="match status" value="1"/>
</dbReference>
<evidence type="ECO:0000256" key="2">
    <source>
        <dbReference type="ARBA" id="ARBA00022833"/>
    </source>
</evidence>
<dbReference type="Pfam" id="PF00107">
    <property type="entry name" value="ADH_zinc_N"/>
    <property type="match status" value="1"/>
</dbReference>
<evidence type="ECO:0000256" key="3">
    <source>
        <dbReference type="ARBA" id="ARBA00023002"/>
    </source>
</evidence>
<dbReference type="Pfam" id="PF08240">
    <property type="entry name" value="ADH_N"/>
    <property type="match status" value="1"/>
</dbReference>
<dbReference type="InterPro" id="IPR011032">
    <property type="entry name" value="GroES-like_sf"/>
</dbReference>
<dbReference type="Gene3D" id="3.90.180.10">
    <property type="entry name" value="Medium-chain alcohol dehydrogenases, catalytic domain"/>
    <property type="match status" value="1"/>
</dbReference>
<name>A0A4R8LX00_9BACL</name>
<evidence type="ECO:0000256" key="4">
    <source>
        <dbReference type="RuleBase" id="RU361277"/>
    </source>
</evidence>
<gene>
    <name evidence="6" type="ORF">C7445_101339</name>
</gene>
<dbReference type="GO" id="GO:0008270">
    <property type="term" value="F:zinc ion binding"/>
    <property type="evidence" value="ECO:0007669"/>
    <property type="project" value="InterPro"/>
</dbReference>
<dbReference type="InterPro" id="IPR013149">
    <property type="entry name" value="ADH-like_C"/>
</dbReference>
<dbReference type="InterPro" id="IPR013154">
    <property type="entry name" value="ADH-like_N"/>
</dbReference>
<protein>
    <submittedName>
        <fullName evidence="6">Alcohol dehydrogenase/(R,R)-butanediol dehydrogenase/meso-butanediol dehydrogenase/diacetyl reductase/propanol-preferring alcohol dehydrogenase</fullName>
    </submittedName>
</protein>
<dbReference type="Proteomes" id="UP000294581">
    <property type="component" value="Unassembled WGS sequence"/>
</dbReference>
<keyword evidence="7" id="KW-1185">Reference proteome</keyword>
<dbReference type="InterPro" id="IPR036291">
    <property type="entry name" value="NAD(P)-bd_dom_sf"/>
</dbReference>
<dbReference type="InterPro" id="IPR002328">
    <property type="entry name" value="ADH_Zn_CS"/>
</dbReference>
<evidence type="ECO:0000259" key="5">
    <source>
        <dbReference type="SMART" id="SM00829"/>
    </source>
</evidence>
<proteinExistence type="inferred from homology"/>
<dbReference type="RefSeq" id="WP_134158284.1">
    <property type="nucleotide sequence ID" value="NZ_SORF01000001.1"/>
</dbReference>
<feature type="domain" description="Enoyl reductase (ER)" evidence="5">
    <location>
        <begin position="7"/>
        <end position="337"/>
    </location>
</feature>
<dbReference type="SUPFAM" id="SSF51735">
    <property type="entry name" value="NAD(P)-binding Rossmann-fold domains"/>
    <property type="match status" value="1"/>
</dbReference>
<comment type="cofactor">
    <cofactor evidence="4">
        <name>Zn(2+)</name>
        <dbReference type="ChEBI" id="CHEBI:29105"/>
    </cofactor>
</comment>
<dbReference type="Gene3D" id="3.40.50.720">
    <property type="entry name" value="NAD(P)-binding Rossmann-like Domain"/>
    <property type="match status" value="1"/>
</dbReference>
<dbReference type="EMBL" id="SORF01000001">
    <property type="protein sequence ID" value="TDY51337.1"/>
    <property type="molecule type" value="Genomic_DNA"/>
</dbReference>
<dbReference type="PANTHER" id="PTHR43401:SF5">
    <property type="entry name" value="ALCOHOL DEHYDROGENASE-RELATED"/>
    <property type="match status" value="1"/>
</dbReference>
<keyword evidence="2 4" id="KW-0862">Zinc</keyword>
<evidence type="ECO:0000313" key="7">
    <source>
        <dbReference type="Proteomes" id="UP000294581"/>
    </source>
</evidence>
<keyword evidence="1 4" id="KW-0479">Metal-binding</keyword>
<keyword evidence="3" id="KW-0560">Oxidoreductase</keyword>
<dbReference type="OrthoDB" id="2371149at2"/>
<dbReference type="InterPro" id="IPR020843">
    <property type="entry name" value="ER"/>
</dbReference>
<dbReference type="PANTHER" id="PTHR43401">
    <property type="entry name" value="L-THREONINE 3-DEHYDROGENASE"/>
    <property type="match status" value="1"/>
</dbReference>
<evidence type="ECO:0000256" key="1">
    <source>
        <dbReference type="ARBA" id="ARBA00022723"/>
    </source>
</evidence>
<dbReference type="GO" id="GO:0016491">
    <property type="term" value="F:oxidoreductase activity"/>
    <property type="evidence" value="ECO:0007669"/>
    <property type="project" value="UniProtKB-KW"/>
</dbReference>
<dbReference type="AlphaFoldDB" id="A0A4R8LX00"/>
<evidence type="ECO:0000313" key="6">
    <source>
        <dbReference type="EMBL" id="TDY51337.1"/>
    </source>
</evidence>
<reference evidence="6 7" key="1">
    <citation type="submission" date="2019-03" db="EMBL/GenBank/DDBJ databases">
        <title>Genomic Encyclopedia of Type Strains, Phase IV (KMG-IV): sequencing the most valuable type-strain genomes for metagenomic binning, comparative biology and taxonomic classification.</title>
        <authorList>
            <person name="Goeker M."/>
        </authorList>
    </citation>
    <scope>NUCLEOTIDE SEQUENCE [LARGE SCALE GENOMIC DNA]</scope>
    <source>
        <strain evidence="6 7">DSM 17974</strain>
    </source>
</reference>
<dbReference type="PROSITE" id="PS00059">
    <property type="entry name" value="ADH_ZINC"/>
    <property type="match status" value="1"/>
</dbReference>
<organism evidence="6 7">
    <name type="scientific">Alicyclobacillus sacchari</name>
    <dbReference type="NCBI Taxonomy" id="392010"/>
    <lineage>
        <taxon>Bacteria</taxon>
        <taxon>Bacillati</taxon>
        <taxon>Bacillota</taxon>
        <taxon>Bacilli</taxon>
        <taxon>Bacillales</taxon>
        <taxon>Alicyclobacillaceae</taxon>
        <taxon>Alicyclobacillus</taxon>
    </lineage>
</organism>